<dbReference type="Gene3D" id="3.50.50.60">
    <property type="entry name" value="FAD/NAD(P)-binding domain"/>
    <property type="match status" value="1"/>
</dbReference>
<organism evidence="8 9">
    <name type="scientific">Metarhizium robertsii</name>
    <dbReference type="NCBI Taxonomy" id="568076"/>
    <lineage>
        <taxon>Eukaryota</taxon>
        <taxon>Fungi</taxon>
        <taxon>Dikarya</taxon>
        <taxon>Ascomycota</taxon>
        <taxon>Pezizomycotina</taxon>
        <taxon>Sordariomycetes</taxon>
        <taxon>Hypocreomycetidae</taxon>
        <taxon>Hypocreales</taxon>
        <taxon>Clavicipitaceae</taxon>
        <taxon>Metarhizium</taxon>
    </lineage>
</organism>
<feature type="domain" description="Glucose-methanol-choline oxidoreductase N-terminal" evidence="7">
    <location>
        <begin position="288"/>
        <end position="302"/>
    </location>
</feature>
<feature type="signal peptide" evidence="5">
    <location>
        <begin position="1"/>
        <end position="21"/>
    </location>
</feature>
<dbReference type="Pfam" id="PF05199">
    <property type="entry name" value="GMC_oxred_C"/>
    <property type="match status" value="1"/>
</dbReference>
<keyword evidence="3 4" id="KW-0274">FAD</keyword>
<dbReference type="GO" id="GO:0050660">
    <property type="term" value="F:flavin adenine dinucleotide binding"/>
    <property type="evidence" value="ECO:0007669"/>
    <property type="project" value="InterPro"/>
</dbReference>
<feature type="active site" description="Proton acceptor" evidence="2">
    <location>
        <position position="552"/>
    </location>
</feature>
<dbReference type="InterPro" id="IPR012132">
    <property type="entry name" value="GMC_OxRdtase"/>
</dbReference>
<dbReference type="InterPro" id="IPR000172">
    <property type="entry name" value="GMC_OxRdtase_N"/>
</dbReference>
<dbReference type="HOGENOM" id="CLU_002865_6_3_1"/>
<feature type="binding site" evidence="3">
    <location>
        <position position="254"/>
    </location>
    <ligand>
        <name>FAD</name>
        <dbReference type="ChEBI" id="CHEBI:57692"/>
    </ligand>
</feature>
<dbReference type="PIRSF" id="PIRSF000137">
    <property type="entry name" value="Alcohol_oxidase"/>
    <property type="match status" value="1"/>
</dbReference>
<reference evidence="8 9" key="1">
    <citation type="submission" date="2014-02" db="EMBL/GenBank/DDBJ databases">
        <title>The genome sequence of the entomopathogenic fungus Metarhizium robertsii ARSEF 2575.</title>
        <authorList>
            <person name="Giuliano Garisto Donzelli B."/>
            <person name="Roe B.A."/>
            <person name="Macmil S.L."/>
            <person name="Krasnoff S.B."/>
            <person name="Gibson D.M."/>
        </authorList>
    </citation>
    <scope>NUCLEOTIDE SEQUENCE [LARGE SCALE GENOMIC DNA]</scope>
    <source>
        <strain evidence="8 9">ARSEF 2575</strain>
    </source>
</reference>
<dbReference type="AlphaFoldDB" id="A0A014NEA9"/>
<comment type="cofactor">
    <cofactor evidence="3">
        <name>FAD</name>
        <dbReference type="ChEBI" id="CHEBI:57692"/>
    </cofactor>
</comment>
<feature type="chain" id="PRO_5001474379" evidence="5">
    <location>
        <begin position="22"/>
        <end position="575"/>
    </location>
</feature>
<dbReference type="eggNOG" id="KOG1238">
    <property type="taxonomic scope" value="Eukaryota"/>
</dbReference>
<proteinExistence type="inferred from homology"/>
<dbReference type="PANTHER" id="PTHR11552:SF111">
    <property type="entry name" value="GLUCOSE-METHANOL-CHOLINE OXIDOREDUCTASE N-TERMINAL DOMAIN-CONTAINING PROTEIN"/>
    <property type="match status" value="1"/>
</dbReference>
<comment type="similarity">
    <text evidence="1 4">Belongs to the GMC oxidoreductase family.</text>
</comment>
<dbReference type="Proteomes" id="UP000030151">
    <property type="component" value="Unassembled WGS sequence"/>
</dbReference>
<protein>
    <submittedName>
        <fullName evidence="8">GMC oxidoreductase</fullName>
    </submittedName>
</protein>
<dbReference type="OrthoDB" id="269227at2759"/>
<evidence type="ECO:0000313" key="9">
    <source>
        <dbReference type="Proteomes" id="UP000030151"/>
    </source>
</evidence>
<dbReference type="PANTHER" id="PTHR11552">
    <property type="entry name" value="GLUCOSE-METHANOL-CHOLINE GMC OXIDOREDUCTASE"/>
    <property type="match status" value="1"/>
</dbReference>
<evidence type="ECO:0000259" key="7">
    <source>
        <dbReference type="PROSITE" id="PS00624"/>
    </source>
</evidence>
<feature type="domain" description="Glucose-methanol-choline oxidoreductase N-terminal" evidence="6">
    <location>
        <begin position="106"/>
        <end position="129"/>
    </location>
</feature>
<comment type="caution">
    <text evidence="8">The sequence shown here is derived from an EMBL/GenBank/DDBJ whole genome shotgun (WGS) entry which is preliminary data.</text>
</comment>
<keyword evidence="5" id="KW-0732">Signal</keyword>
<keyword evidence="4" id="KW-0285">Flavoprotein</keyword>
<dbReference type="SUPFAM" id="SSF51905">
    <property type="entry name" value="FAD/NAD(P)-binding domain"/>
    <property type="match status" value="1"/>
</dbReference>
<dbReference type="Pfam" id="PF00732">
    <property type="entry name" value="GMC_oxred_N"/>
    <property type="match status" value="1"/>
</dbReference>
<evidence type="ECO:0000313" key="8">
    <source>
        <dbReference type="EMBL" id="EXV00342.1"/>
    </source>
</evidence>
<accession>A0A014NEA9</accession>
<evidence type="ECO:0000256" key="2">
    <source>
        <dbReference type="PIRSR" id="PIRSR000137-1"/>
    </source>
</evidence>
<sequence>MGHFPWLRAVLGAAVASLAVASNDGIDDTSADYLIIGGGPAGLVLAEKLSRNPRKHIVLLEAGPDSINDSLVNTPAHYPLIKEQHWNFTTEPDSNLGGHAPGIAQGRTLGGGSAVNGMAYCRGASSLFDEWAQLSGNPGLAWKSMLQEFREVSHYQDPPHAEYEQYVNISGYGNGPLEVSRSSGLTGFEFPFKNAIQGQLGLDEADLTDGTGIGIDMGVATIFAKNRTRSYPRNTFGLIAERRPNVRIIHDAWVSKVDFKGQTAVGATYRFNGKDVKIKAREVIVSGGAINTPKLLMLSGVGPKDVLSKWGIPVVAESPEVGANLRDHPVSIVELRVTPEVLTLWQWAFNETEAEIAKKQYAANASGPLGWNNGLVFATFRVPDSVWDGIDGSHFRSLPQDRPHVMIEFSTVPFIPSPNASTITAWASLVQPEASGRVSLRSANYQDDPLIYTNYYGSVADKAAILWTYKKLREILQRPEVSPLIESEHYPGPGVTTDEAIWAAMGNQTYSFRHPVGTVAIGKVLDKNWRVKGLKGIRVVDSSTFPYPTTCHPQAVVYALASRAAKDILEADCRR</sequence>
<dbReference type="InterPro" id="IPR007867">
    <property type="entry name" value="GMC_OxRtase_C"/>
</dbReference>
<name>A0A014NEA9_9HYPO</name>
<evidence type="ECO:0000256" key="1">
    <source>
        <dbReference type="ARBA" id="ARBA00010790"/>
    </source>
</evidence>
<dbReference type="Gene3D" id="3.30.560.10">
    <property type="entry name" value="Glucose Oxidase, domain 3"/>
    <property type="match status" value="1"/>
</dbReference>
<feature type="binding site" evidence="3">
    <location>
        <begin position="553"/>
        <end position="554"/>
    </location>
    <ligand>
        <name>FAD</name>
        <dbReference type="ChEBI" id="CHEBI:57692"/>
    </ligand>
</feature>
<dbReference type="PROSITE" id="PS00624">
    <property type="entry name" value="GMC_OXRED_2"/>
    <property type="match status" value="1"/>
</dbReference>
<gene>
    <name evidence="8" type="ORF">X797_006402</name>
</gene>
<dbReference type="InterPro" id="IPR036188">
    <property type="entry name" value="FAD/NAD-bd_sf"/>
</dbReference>
<feature type="active site" description="Proton donor" evidence="2">
    <location>
        <position position="514"/>
    </location>
</feature>
<dbReference type="EMBL" id="JELW01000013">
    <property type="protein sequence ID" value="EXV00342.1"/>
    <property type="molecule type" value="Genomic_DNA"/>
</dbReference>
<dbReference type="SUPFAM" id="SSF54373">
    <property type="entry name" value="FAD-linked reductases, C-terminal domain"/>
    <property type="match status" value="1"/>
</dbReference>
<evidence type="ECO:0000259" key="6">
    <source>
        <dbReference type="PROSITE" id="PS00623"/>
    </source>
</evidence>
<evidence type="ECO:0000256" key="5">
    <source>
        <dbReference type="SAM" id="SignalP"/>
    </source>
</evidence>
<dbReference type="GO" id="GO:0016614">
    <property type="term" value="F:oxidoreductase activity, acting on CH-OH group of donors"/>
    <property type="evidence" value="ECO:0007669"/>
    <property type="project" value="InterPro"/>
</dbReference>
<evidence type="ECO:0000256" key="3">
    <source>
        <dbReference type="PIRSR" id="PIRSR000137-2"/>
    </source>
</evidence>
<dbReference type="PROSITE" id="PS00623">
    <property type="entry name" value="GMC_OXRED_1"/>
    <property type="match status" value="1"/>
</dbReference>
<evidence type="ECO:0000256" key="4">
    <source>
        <dbReference type="RuleBase" id="RU003968"/>
    </source>
</evidence>